<protein>
    <submittedName>
        <fullName evidence="1">Cell surface protein</fullName>
    </submittedName>
</protein>
<dbReference type="EMBL" id="CBLU010000013">
    <property type="protein sequence ID" value="CDG04829.1"/>
    <property type="molecule type" value="Genomic_DNA"/>
</dbReference>
<gene>
    <name evidence="1" type="primary">LACR_1682</name>
    <name evidence="1" type="ORF">O9U_01940</name>
</gene>
<evidence type="ECO:0000313" key="1">
    <source>
        <dbReference type="EMBL" id="CDG04829.1"/>
    </source>
</evidence>
<sequence length="57" mass="6378">MKIYQKVLLFIATIFTLGTVSKEVHANEFNFSVNPVLPENQIGESGYFNLQMSPGQS</sequence>
<proteinExistence type="predicted"/>
<accession>S6F7P6</accession>
<name>S6F7P6_LACLL</name>
<reference evidence="1 2" key="1">
    <citation type="journal article" date="2013" name="Appl. Environ. Microbiol.">
        <title>The Carbohydrate Metabolism Signature of Lactococcus lactis Strain A12 Reveals Its Sourdough Ecosystem Origin.</title>
        <authorList>
            <person name="Passerini D."/>
            <person name="Coddeville M."/>
            <person name="Le Bourgeois P."/>
            <person name="Loubiere P."/>
            <person name="Ritzenthaler P."/>
            <person name="Fontagne-Faucher C."/>
            <person name="Daveran-Mingot M.L."/>
            <person name="Cocaign-Bousquet M."/>
        </authorList>
    </citation>
    <scope>NUCLEOTIDE SEQUENCE [LARGE SCALE GENOMIC DNA]</scope>
    <source>
        <strain evidence="1 2">A12</strain>
    </source>
</reference>
<evidence type="ECO:0000313" key="2">
    <source>
        <dbReference type="Proteomes" id="UP000015361"/>
    </source>
</evidence>
<dbReference type="Proteomes" id="UP000015361">
    <property type="component" value="Unassembled WGS sequence"/>
</dbReference>
<comment type="caution">
    <text evidence="1">The sequence shown here is derived from an EMBL/GenBank/DDBJ whole genome shotgun (WGS) entry which is preliminary data.</text>
</comment>
<dbReference type="AlphaFoldDB" id="S6F7P6"/>
<organism evidence="1 2">
    <name type="scientific">Lactococcus lactis subsp. lactis A12</name>
    <dbReference type="NCBI Taxonomy" id="1137134"/>
    <lineage>
        <taxon>Bacteria</taxon>
        <taxon>Bacillati</taxon>
        <taxon>Bacillota</taxon>
        <taxon>Bacilli</taxon>
        <taxon>Lactobacillales</taxon>
        <taxon>Streptococcaceae</taxon>
        <taxon>Lactococcus</taxon>
    </lineage>
</organism>